<dbReference type="Proteomes" id="UP001290462">
    <property type="component" value="Unassembled WGS sequence"/>
</dbReference>
<reference evidence="5" key="1">
    <citation type="submission" date="2023-08" db="EMBL/GenBank/DDBJ databases">
        <title>Genomic characterization of piscicolin 126 produced by Carnobacterium maltaromaticum CM22 strain isolated from salmon (Salmo salar).</title>
        <authorList>
            <person name="Gonzalez-Gragera E."/>
            <person name="Garcia-Lopez J.D."/>
            <person name="Teso-Perez C."/>
            <person name="Gimenez-Hernandez I."/>
            <person name="Peralta-Sanchez J.M."/>
            <person name="Valdivia E."/>
            <person name="Montalban-Lopez M."/>
            <person name="Martin-Platero A.M."/>
            <person name="Banos A."/>
            <person name="Martinez-Bueno M."/>
        </authorList>
    </citation>
    <scope>NUCLEOTIDE SEQUENCE</scope>
    <source>
        <strain evidence="5">CM22</strain>
    </source>
</reference>
<keyword evidence="2" id="KW-0804">Transcription</keyword>
<dbReference type="AlphaFoldDB" id="A0AAW9JS27"/>
<name>A0AAW9JS27_CARML</name>
<dbReference type="PANTHER" id="PTHR30185:SF18">
    <property type="entry name" value="TRANSCRIPTIONAL REGULATOR MTLR"/>
    <property type="match status" value="1"/>
</dbReference>
<feature type="domain" description="Mga helix-turn-helix" evidence="3">
    <location>
        <begin position="101"/>
        <end position="186"/>
    </location>
</feature>
<evidence type="ECO:0000259" key="3">
    <source>
        <dbReference type="Pfam" id="PF05043"/>
    </source>
</evidence>
<dbReference type="RefSeq" id="WP_322809159.1">
    <property type="nucleotide sequence ID" value="NZ_JAVBVO010000003.1"/>
</dbReference>
<protein>
    <submittedName>
        <fullName evidence="5">Helix-turn-helix domain-containing protein</fullName>
    </submittedName>
</protein>
<evidence type="ECO:0000259" key="4">
    <source>
        <dbReference type="Pfam" id="PF08280"/>
    </source>
</evidence>
<dbReference type="InterPro" id="IPR013199">
    <property type="entry name" value="HTH_Mga_DNA-bd_dom"/>
</dbReference>
<evidence type="ECO:0000256" key="2">
    <source>
        <dbReference type="ARBA" id="ARBA00023163"/>
    </source>
</evidence>
<dbReference type="InterPro" id="IPR036388">
    <property type="entry name" value="WH-like_DNA-bd_sf"/>
</dbReference>
<dbReference type="Pfam" id="PF08280">
    <property type="entry name" value="HTH_Mga"/>
    <property type="match status" value="1"/>
</dbReference>
<dbReference type="InterPro" id="IPR007737">
    <property type="entry name" value="Mga_HTH"/>
</dbReference>
<keyword evidence="1" id="KW-0805">Transcription regulation</keyword>
<accession>A0AAW9JS27</accession>
<dbReference type="EMBL" id="JAVBVO010000003">
    <property type="protein sequence ID" value="MDZ5759307.1"/>
    <property type="molecule type" value="Genomic_DNA"/>
</dbReference>
<dbReference type="InterPro" id="IPR050661">
    <property type="entry name" value="BglG_antiterminators"/>
</dbReference>
<evidence type="ECO:0000313" key="6">
    <source>
        <dbReference type="Proteomes" id="UP001290462"/>
    </source>
</evidence>
<dbReference type="PANTHER" id="PTHR30185">
    <property type="entry name" value="CRYPTIC BETA-GLUCOSIDE BGL OPERON ANTITERMINATOR"/>
    <property type="match status" value="1"/>
</dbReference>
<evidence type="ECO:0000313" key="5">
    <source>
        <dbReference type="EMBL" id="MDZ5759307.1"/>
    </source>
</evidence>
<organism evidence="5 6">
    <name type="scientific">Carnobacterium maltaromaticum</name>
    <name type="common">Carnobacterium piscicola</name>
    <dbReference type="NCBI Taxonomy" id="2751"/>
    <lineage>
        <taxon>Bacteria</taxon>
        <taxon>Bacillati</taxon>
        <taxon>Bacillota</taxon>
        <taxon>Bacilli</taxon>
        <taxon>Lactobacillales</taxon>
        <taxon>Carnobacteriaceae</taxon>
        <taxon>Carnobacterium</taxon>
    </lineage>
</organism>
<sequence length="526" mass="61845">MLKWGRIQKWECKCFYLLFLYKKGMGYVYNFLNNEANRKLKFIEILHRQDDWITLSKIAEELDCSDKILRSDIKKINIDFSPFMIISSPNGVLLEYPHTINIEYIYSKTLRTSIEYQVIERLFLNPGITITELSEILYTSEPGLRRKIKALSRQTEESGFNIEIIDSHCNLVGEEAQVRNFLVYYFFEKMYYEDAPFSSTERQVVGKIMDYFEKEYNRSYGMDARKEMENYLIISLRRVLNGRNLLTEDIRRKNVAIRYSLSFVGILEDSFLKREFFHVFKIELNQSLLEEITCVFTTYQFSLPNRGPKFDEKAFFQGLGANIGERIIQMSKDLQIPLYNIEDILKRVAVDLAIYVGPLFVLHDRNKLFVSRLERNYPAFIQYLKQSINSFGEKYDNEFEESLINQLIFSTVIEWKGLLTHLNNYHAKVKVSLLVDGSIEFANYLAALIEHQLGQKLDIAYIFNKQTKNQQSEIEKSQLLVTTISEYDSHGVPSICIDRNPSLNDLKHIKSLIEEITKEEFNQRLA</sequence>
<feature type="domain" description="M protein trans-acting positive regulator (MGA) HTH" evidence="4">
    <location>
        <begin position="38"/>
        <end position="88"/>
    </location>
</feature>
<comment type="caution">
    <text evidence="5">The sequence shown here is derived from an EMBL/GenBank/DDBJ whole genome shotgun (WGS) entry which is preliminary data.</text>
</comment>
<dbReference type="Pfam" id="PF05043">
    <property type="entry name" value="Mga"/>
    <property type="match status" value="1"/>
</dbReference>
<gene>
    <name evidence="5" type="ORF">RAK27_11600</name>
</gene>
<proteinExistence type="predicted"/>
<dbReference type="Gene3D" id="1.10.10.10">
    <property type="entry name" value="Winged helix-like DNA-binding domain superfamily/Winged helix DNA-binding domain"/>
    <property type="match status" value="2"/>
</dbReference>
<evidence type="ECO:0000256" key="1">
    <source>
        <dbReference type="ARBA" id="ARBA00023015"/>
    </source>
</evidence>